<evidence type="ECO:0000313" key="1">
    <source>
        <dbReference type="EMBL" id="WRY35615.1"/>
    </source>
</evidence>
<gene>
    <name evidence="1" type="ORF">RPE78_17310</name>
</gene>
<evidence type="ECO:0000313" key="2">
    <source>
        <dbReference type="Proteomes" id="UP001623290"/>
    </source>
</evidence>
<name>A0ABZ1E3J9_9RHOB</name>
<dbReference type="RefSeq" id="WP_330629343.1">
    <property type="nucleotide sequence ID" value="NZ_CP135445.1"/>
</dbReference>
<accession>A0ABZ1E3J9</accession>
<reference evidence="1 2" key="1">
    <citation type="submission" date="2023-09" db="EMBL/GenBank/DDBJ databases">
        <title>Thioclava shenzhenensis sp. nov., a multidrug resistant bacteria-antagonizing species isolated from coastal seawater.</title>
        <authorList>
            <person name="Long M."/>
        </authorList>
    </citation>
    <scope>NUCLEOTIDE SEQUENCE [LARGE SCALE GENOMIC DNA]</scope>
    <source>
        <strain evidence="1 2">FTW29</strain>
        <plasmid evidence="1 2">unnamed2</plasmid>
    </source>
</reference>
<keyword evidence="1" id="KW-0614">Plasmid</keyword>
<protein>
    <submittedName>
        <fullName evidence="1">Uncharacterized protein</fullName>
    </submittedName>
</protein>
<keyword evidence="2" id="KW-1185">Reference proteome</keyword>
<dbReference type="Gene3D" id="2.60.120.260">
    <property type="entry name" value="Galactose-binding domain-like"/>
    <property type="match status" value="1"/>
</dbReference>
<geneLocation type="plasmid" evidence="1 2">
    <name>unnamed2</name>
</geneLocation>
<dbReference type="Gene3D" id="3.20.20.80">
    <property type="entry name" value="Glycosidases"/>
    <property type="match status" value="1"/>
</dbReference>
<dbReference type="Proteomes" id="UP001623290">
    <property type="component" value="Plasmid unnamed2"/>
</dbReference>
<sequence>MPRLPDGGRVWYGLRHLALGAVSLGGLLAGGVLAGSVLAGAVHAGPEITVSPQVLQQDLHPFTATVGDFGNGADLAPMGFEPTIYRTMLTATQDATDRVSADPAKISANGLLRDGALDGAELEVLRIENGQFRSVRLGHVAQGGFHASGFLPLAEGRMLRGTQTSVQLDLGQDARPGSARYFRLRAVDAAGRLSEPSNVAVVNVPKTAGKAPRPQLAKADLRMDHASRLSAPRLAARLTASGLAQLSWAAQSGATGYVVESSDTAPEAQKGYALVFDKAGASVKAGDLVIVRANLAGRGRDALVTDAEWTSWPARRLLAPNGIGRALWEGRQPWSLRMWDGKQPAGMAAGAGGQSYLHLDLAGGKTALGNYNHSGAGQAFYPVLNPEKTYRAEVWMRADPGVKARFVLQGPLAKLGVTGLPAALQIKDGWTRYSVEFRPDRIYQGDKPGAIQLELSGQGAVDLDNLRIYATDAGFLDWSPEDLARLKLSGMSDLRTHALVRTGRDSYDLAQLTNTGGSSNLPGTATLDQSLKGIAAAGMSPWLQIEPHLSRAEWLGLAEYLAGPEGAGPMADKRAAQGHPAPWTDSFPHIRLELGNETWNRLFAPWTFPKMRDATTGAQYSNGDVYGLYQEYVLSILRQSPYWAALEPELIPVLGGFNGSDYGPDAAAHSPHSAELTHAEYIGGWDQGEGVVRPNDANFATILSFGPQMGGPNAQRYGKDLRQLDRGRKRPLALGTYEAGPGYTINGLNGRKVSADQAAQQELAMKGVVAGTATLDAFLLQAADGYKVQNFFTFGEGRTWSSHARWDHGGQAYPSWDWLALINRLVLEGPEAGGAQMLEVRGTDLPRMDIPKMARRAAREDVPMVGAYALRRGSRLVVVVTSRLLPQIPKGQDGHLALTVDLPAGTGPKVTRYRMEGGYRASNYLAPEAKLVAEPQPDLVSDKSGKLRLNIADLPPAEAFVYVFDAAQG</sequence>
<dbReference type="EMBL" id="CP135445">
    <property type="protein sequence ID" value="WRY35615.1"/>
    <property type="molecule type" value="Genomic_DNA"/>
</dbReference>
<proteinExistence type="predicted"/>
<organism evidence="1 2">
    <name type="scientific">Thioclava litoralis</name>
    <dbReference type="NCBI Taxonomy" id="3076557"/>
    <lineage>
        <taxon>Bacteria</taxon>
        <taxon>Pseudomonadati</taxon>
        <taxon>Pseudomonadota</taxon>
        <taxon>Alphaproteobacteria</taxon>
        <taxon>Rhodobacterales</taxon>
        <taxon>Paracoccaceae</taxon>
        <taxon>Thioclava</taxon>
    </lineage>
</organism>